<dbReference type="InterPro" id="IPR005844">
    <property type="entry name" value="A-D-PHexomutase_a/b/a-I"/>
</dbReference>
<evidence type="ECO:0000259" key="8">
    <source>
        <dbReference type="Pfam" id="PF00408"/>
    </source>
</evidence>
<dbReference type="InterPro" id="IPR005843">
    <property type="entry name" value="A-D-PHexomutase_C"/>
</dbReference>
<dbReference type="Pfam" id="PF02880">
    <property type="entry name" value="PGM_PMM_III"/>
    <property type="match status" value="1"/>
</dbReference>
<keyword evidence="3" id="KW-0597">Phosphoprotein</keyword>
<gene>
    <name evidence="12" type="ORF">N7548_05355</name>
</gene>
<dbReference type="EMBL" id="JAOVQM010000003">
    <property type="protein sequence ID" value="MCV2232251.1"/>
    <property type="molecule type" value="Genomic_DNA"/>
</dbReference>
<dbReference type="InterPro" id="IPR016066">
    <property type="entry name" value="A-D-PHexomutase_CS"/>
</dbReference>
<feature type="domain" description="Alpha-D-phosphohexomutase alpha/beta/alpha" evidence="10">
    <location>
        <begin position="200"/>
        <end position="304"/>
    </location>
</feature>
<dbReference type="Gene3D" id="3.40.120.10">
    <property type="entry name" value="Alpha-D-Glucose-1,6-Bisphosphate, subunit A, domain 3"/>
    <property type="match status" value="3"/>
</dbReference>
<evidence type="ECO:0000256" key="2">
    <source>
        <dbReference type="ARBA" id="ARBA00010231"/>
    </source>
</evidence>
<proteinExistence type="inferred from homology"/>
<feature type="domain" description="Alpha-D-phosphohexomutase alpha/beta/alpha" evidence="11">
    <location>
        <begin position="311"/>
        <end position="435"/>
    </location>
</feature>
<dbReference type="RefSeq" id="WP_263608437.1">
    <property type="nucleotide sequence ID" value="NZ_JAOVQM010000003.1"/>
</dbReference>
<dbReference type="PROSITE" id="PS00710">
    <property type="entry name" value="PGM_PMM"/>
    <property type="match status" value="1"/>
</dbReference>
<comment type="similarity">
    <text evidence="2 7">Belongs to the phosphohexose mutase family.</text>
</comment>
<organism evidence="12 13">
    <name type="scientific">Paracholeplasma manati</name>
    <dbReference type="NCBI Taxonomy" id="591373"/>
    <lineage>
        <taxon>Bacteria</taxon>
        <taxon>Bacillati</taxon>
        <taxon>Mycoplasmatota</taxon>
        <taxon>Mollicutes</taxon>
        <taxon>Acholeplasmatales</taxon>
        <taxon>Acholeplasmataceae</taxon>
        <taxon>Paracholeplasma</taxon>
    </lineage>
</organism>
<evidence type="ECO:0000256" key="3">
    <source>
        <dbReference type="ARBA" id="ARBA00022553"/>
    </source>
</evidence>
<keyword evidence="5 7" id="KW-0460">Magnesium</keyword>
<dbReference type="PRINTS" id="PR00509">
    <property type="entry name" value="PGMPMM"/>
</dbReference>
<dbReference type="PANTHER" id="PTHR45745:SF1">
    <property type="entry name" value="PHOSPHOGLUCOMUTASE 2B-RELATED"/>
    <property type="match status" value="1"/>
</dbReference>
<dbReference type="InterPro" id="IPR005846">
    <property type="entry name" value="A-D-PHexomutase_a/b/a-III"/>
</dbReference>
<sequence>MDYIQKYQSWVNYEALDSTLKTELLQMNDAQKEDAFYVDIEFGTGGIRGLMGAGTNRVNVYTIMRATLGFSRYILSLKRHKKVAISYDNRLNSSAFALRAAGVLAAQGIEVYITKNLRPTPYLSYMVRTNDCDGGIMITASHNPKAYNGYKVYDETGCQLVPRLADIVIQEIQTIEDYFQIPFDESSPLIHWVDEAFDQQYLEQVKTIQIEKLDKKPLKFVYSPLHGAGGPIVPNLLKSLGYDVYPVESQMVNDPNFGATASSNPEEKLAYEGALALAKQIQGDLVLVTDPDADRLGVMVKHQGKYHFLSGNQTASLTLYYVLSRKQAHGLLPKNGYVFTTNVTTPLIEKIAKSFDMTVETTLTGFKFIGEKAKAIEGSGVYVFGCEESYGSLISDFVRDKDAVQAVYMLCEMATFMAEKHQTLIDLLNTVYEQYGYFVEETLNLNLSGIEGKKRIESLMTYFRNNRLSIKNKEIVQIDDVLKQQTWRKTGVEPLNYPVSNVLKFYYRDGSWIVLRPSGTEPKLKIYMSVVGQTKAMAEETLENYKLTVQGLLGQI</sequence>
<evidence type="ECO:0000256" key="5">
    <source>
        <dbReference type="ARBA" id="ARBA00022842"/>
    </source>
</evidence>
<accession>A0ABT2Y692</accession>
<reference evidence="12" key="1">
    <citation type="submission" date="2022-09" db="EMBL/GenBank/DDBJ databases">
        <title>Novel Mycoplasma species identified in domestic and wild animals.</title>
        <authorList>
            <person name="Volokhov D.V."/>
            <person name="Furtak V.A."/>
            <person name="Zagorodnyaya T.A."/>
        </authorList>
    </citation>
    <scope>NUCLEOTIDE SEQUENCE</scope>
    <source>
        <strain evidence="12">Oakley</strain>
    </source>
</reference>
<dbReference type="InterPro" id="IPR005845">
    <property type="entry name" value="A-D-PHexomutase_a/b/a-II"/>
</dbReference>
<protein>
    <submittedName>
        <fullName evidence="12">Phospho-sugar mutase</fullName>
    </submittedName>
</protein>
<dbReference type="Pfam" id="PF00408">
    <property type="entry name" value="PGM_PMM_IV"/>
    <property type="match status" value="1"/>
</dbReference>
<evidence type="ECO:0000313" key="13">
    <source>
        <dbReference type="Proteomes" id="UP001177160"/>
    </source>
</evidence>
<name>A0ABT2Y692_9MOLU</name>
<keyword evidence="6" id="KW-0413">Isomerase</keyword>
<comment type="caution">
    <text evidence="12">The sequence shown here is derived from an EMBL/GenBank/DDBJ whole genome shotgun (WGS) entry which is preliminary data.</text>
</comment>
<dbReference type="Proteomes" id="UP001177160">
    <property type="component" value="Unassembled WGS sequence"/>
</dbReference>
<dbReference type="InterPro" id="IPR036900">
    <property type="entry name" value="A-D-PHexomutase_C_sf"/>
</dbReference>
<evidence type="ECO:0000256" key="1">
    <source>
        <dbReference type="ARBA" id="ARBA00001946"/>
    </source>
</evidence>
<dbReference type="Gene3D" id="3.30.310.50">
    <property type="entry name" value="Alpha-D-phosphohexomutase, C-terminal domain"/>
    <property type="match status" value="1"/>
</dbReference>
<dbReference type="SUPFAM" id="SSF53738">
    <property type="entry name" value="Phosphoglucomutase, first 3 domains"/>
    <property type="match status" value="3"/>
</dbReference>
<evidence type="ECO:0000256" key="6">
    <source>
        <dbReference type="ARBA" id="ARBA00023235"/>
    </source>
</evidence>
<keyword evidence="13" id="KW-1185">Reference proteome</keyword>
<evidence type="ECO:0000259" key="10">
    <source>
        <dbReference type="Pfam" id="PF02879"/>
    </source>
</evidence>
<feature type="domain" description="Alpha-D-phosphohexomutase alpha/beta/alpha" evidence="9">
    <location>
        <begin position="40"/>
        <end position="177"/>
    </location>
</feature>
<evidence type="ECO:0000256" key="7">
    <source>
        <dbReference type="RuleBase" id="RU004326"/>
    </source>
</evidence>
<evidence type="ECO:0000259" key="11">
    <source>
        <dbReference type="Pfam" id="PF02880"/>
    </source>
</evidence>
<comment type="cofactor">
    <cofactor evidence="1">
        <name>Mg(2+)</name>
        <dbReference type="ChEBI" id="CHEBI:18420"/>
    </cofactor>
</comment>
<keyword evidence="4 7" id="KW-0479">Metal-binding</keyword>
<dbReference type="PANTHER" id="PTHR45745">
    <property type="entry name" value="PHOSPHOMANNOMUTASE 45A"/>
    <property type="match status" value="1"/>
</dbReference>
<evidence type="ECO:0000259" key="9">
    <source>
        <dbReference type="Pfam" id="PF02878"/>
    </source>
</evidence>
<evidence type="ECO:0000256" key="4">
    <source>
        <dbReference type="ARBA" id="ARBA00022723"/>
    </source>
</evidence>
<dbReference type="CDD" id="cd05799">
    <property type="entry name" value="PGM2"/>
    <property type="match status" value="1"/>
</dbReference>
<evidence type="ECO:0000313" key="12">
    <source>
        <dbReference type="EMBL" id="MCV2232251.1"/>
    </source>
</evidence>
<feature type="domain" description="Alpha-D-phosphohexomutase C-terminal" evidence="8">
    <location>
        <begin position="474"/>
        <end position="531"/>
    </location>
</feature>
<dbReference type="InterPro" id="IPR016055">
    <property type="entry name" value="A-D-PHexomutase_a/b/a-I/II/III"/>
</dbReference>
<dbReference type="Pfam" id="PF02879">
    <property type="entry name" value="PGM_PMM_II"/>
    <property type="match status" value="1"/>
</dbReference>
<dbReference type="InterPro" id="IPR005841">
    <property type="entry name" value="Alpha-D-phosphohexomutase_SF"/>
</dbReference>
<dbReference type="SUPFAM" id="SSF55957">
    <property type="entry name" value="Phosphoglucomutase, C-terminal domain"/>
    <property type="match status" value="1"/>
</dbReference>
<dbReference type="Pfam" id="PF02878">
    <property type="entry name" value="PGM_PMM_I"/>
    <property type="match status" value="1"/>
</dbReference>